<comment type="caution">
    <text evidence="17">The sequence shown here is derived from an EMBL/GenBank/DDBJ whole genome shotgun (WGS) entry which is preliminary data.</text>
</comment>
<dbReference type="Proteomes" id="UP001302316">
    <property type="component" value="Unassembled WGS sequence"/>
</dbReference>
<dbReference type="NCBIfam" id="TIGR00439">
    <property type="entry name" value="FtsX_Gneg"/>
    <property type="match status" value="1"/>
</dbReference>
<dbReference type="GO" id="GO:0005886">
    <property type="term" value="C:plasma membrane"/>
    <property type="evidence" value="ECO:0007669"/>
    <property type="project" value="UniProtKB-SubCell"/>
</dbReference>
<dbReference type="Pfam" id="PF02687">
    <property type="entry name" value="FtsX"/>
    <property type="match status" value="1"/>
</dbReference>
<feature type="transmembrane region" description="Helical" evidence="14">
    <location>
        <begin position="304"/>
        <end position="327"/>
    </location>
</feature>
<feature type="transmembrane region" description="Helical" evidence="14">
    <location>
        <begin position="262"/>
        <end position="284"/>
    </location>
</feature>
<dbReference type="PIRSF" id="PIRSF003097">
    <property type="entry name" value="FtsX"/>
    <property type="match status" value="1"/>
</dbReference>
<evidence type="ECO:0000256" key="4">
    <source>
        <dbReference type="ARBA" id="ARBA00021907"/>
    </source>
</evidence>
<protein>
    <recommendedName>
        <fullName evidence="4 12">Cell division protein FtsX</fullName>
    </recommendedName>
</protein>
<dbReference type="AlphaFoldDB" id="A0AAP6JFI9"/>
<dbReference type="Gene3D" id="3.30.70.3040">
    <property type="match status" value="1"/>
</dbReference>
<sequence>MAARRPLRPKPTASSPRSERRGARPGAPGFLARLRSWPVRHLQSLVFTLGRLSRRPGASLMTAGVIGVALALPAAMYVLVDNTAGLAGEWEGVSRVSVFMEPGSPESEAARLREELEARDGVDRVEHITAEAAMEEFVERSGFGDALAVLEDNPLPPVLVVHPTEAEASPAALRELVAALEGLGGVDLVQVDTQWIERFHAMLEIAERGIVVVALLLAFAVLIVVGNTIRLEIQNRREEIEVTKLVGATDAFIRRPFLYTGLWYGIIGGLIAILLVSGAVWVLHEPVRSLAGLYGSGFSLSGLGPLQSLQVMTVGALLGWAGSWLAVARHLKEIEPG</sequence>
<evidence type="ECO:0000256" key="8">
    <source>
        <dbReference type="ARBA" id="ARBA00022692"/>
    </source>
</evidence>
<keyword evidence="6 12" id="KW-0997">Cell inner membrane</keyword>
<name>A0AAP6JFI9_9GAMM</name>
<feature type="transmembrane region" description="Helical" evidence="14">
    <location>
        <begin position="60"/>
        <end position="80"/>
    </location>
</feature>
<feature type="domain" description="ABC3 transporter permease C-terminal" evidence="15">
    <location>
        <begin position="212"/>
        <end position="330"/>
    </location>
</feature>
<evidence type="ECO:0000256" key="12">
    <source>
        <dbReference type="PIRNR" id="PIRNR003097"/>
    </source>
</evidence>
<evidence type="ECO:0000256" key="6">
    <source>
        <dbReference type="ARBA" id="ARBA00022519"/>
    </source>
</evidence>
<evidence type="ECO:0000256" key="11">
    <source>
        <dbReference type="ARBA" id="ARBA00023306"/>
    </source>
</evidence>
<keyword evidence="10 12" id="KW-0472">Membrane</keyword>
<dbReference type="RefSeq" id="WP_346052162.1">
    <property type="nucleotide sequence ID" value="NZ_JAYGII010000021.1"/>
</dbReference>
<proteinExistence type="inferred from homology"/>
<evidence type="ECO:0000313" key="17">
    <source>
        <dbReference type="EMBL" id="MEA5446131.1"/>
    </source>
</evidence>
<evidence type="ECO:0000256" key="14">
    <source>
        <dbReference type="SAM" id="Phobius"/>
    </source>
</evidence>
<evidence type="ECO:0000259" key="15">
    <source>
        <dbReference type="Pfam" id="PF02687"/>
    </source>
</evidence>
<keyword evidence="18" id="KW-1185">Reference proteome</keyword>
<reference evidence="17 18" key="1">
    <citation type="submission" date="2023-12" db="EMBL/GenBank/DDBJ databases">
        <title>Whole-genome sequencing of halo(alkali)philic microorganisms from hypersaline lakes.</title>
        <authorList>
            <person name="Sorokin D.Y."/>
            <person name="Merkel A.Y."/>
            <person name="Messina E."/>
            <person name="Yakimov M."/>
        </authorList>
    </citation>
    <scope>NUCLEOTIDE SEQUENCE [LARGE SCALE GENOMIC DNA]</scope>
    <source>
        <strain evidence="17 18">AB-CW1</strain>
    </source>
</reference>
<dbReference type="InterPro" id="IPR040690">
    <property type="entry name" value="FtsX_ECD"/>
</dbReference>
<evidence type="ECO:0000256" key="13">
    <source>
        <dbReference type="SAM" id="MobiDB-lite"/>
    </source>
</evidence>
<dbReference type="InterPro" id="IPR047590">
    <property type="entry name" value="FtsX_proteobact-type"/>
</dbReference>
<dbReference type="PANTHER" id="PTHR47755">
    <property type="entry name" value="CELL DIVISION PROTEIN FTSX"/>
    <property type="match status" value="1"/>
</dbReference>
<comment type="subcellular location">
    <subcellularLocation>
        <location evidence="1">Cell inner membrane</location>
        <topology evidence="1">Multi-pass membrane protein</topology>
    </subcellularLocation>
</comment>
<evidence type="ECO:0000256" key="5">
    <source>
        <dbReference type="ARBA" id="ARBA00022475"/>
    </source>
</evidence>
<evidence type="ECO:0000313" key="18">
    <source>
        <dbReference type="Proteomes" id="UP001302316"/>
    </source>
</evidence>
<evidence type="ECO:0000259" key="16">
    <source>
        <dbReference type="Pfam" id="PF18075"/>
    </source>
</evidence>
<accession>A0AAP6JFI9</accession>
<gene>
    <name evidence="17" type="primary">ftsX</name>
    <name evidence="17" type="ORF">VCB98_09900</name>
</gene>
<evidence type="ECO:0000256" key="2">
    <source>
        <dbReference type="ARBA" id="ARBA00007379"/>
    </source>
</evidence>
<evidence type="ECO:0000256" key="3">
    <source>
        <dbReference type="ARBA" id="ARBA00011160"/>
    </source>
</evidence>
<keyword evidence="7 12" id="KW-0132">Cell division</keyword>
<feature type="transmembrane region" description="Helical" evidence="14">
    <location>
        <begin position="209"/>
        <end position="229"/>
    </location>
</feature>
<feature type="region of interest" description="Disordered" evidence="13">
    <location>
        <begin position="1"/>
        <end position="27"/>
    </location>
</feature>
<keyword evidence="5 12" id="KW-1003">Cell membrane</keyword>
<dbReference type="InterPro" id="IPR004513">
    <property type="entry name" value="FtsX"/>
</dbReference>
<evidence type="ECO:0000256" key="10">
    <source>
        <dbReference type="ARBA" id="ARBA00023136"/>
    </source>
</evidence>
<comment type="function">
    <text evidence="12">Part of the ABC transporter FtsEX involved in cellular division.</text>
</comment>
<dbReference type="GO" id="GO:0032153">
    <property type="term" value="C:cell division site"/>
    <property type="evidence" value="ECO:0007669"/>
    <property type="project" value="TreeGrafter"/>
</dbReference>
<dbReference type="InterPro" id="IPR003838">
    <property type="entry name" value="ABC3_permease_C"/>
</dbReference>
<dbReference type="PANTHER" id="PTHR47755:SF1">
    <property type="entry name" value="CELL DIVISION PROTEIN FTSX"/>
    <property type="match status" value="1"/>
</dbReference>
<evidence type="ECO:0000256" key="1">
    <source>
        <dbReference type="ARBA" id="ARBA00004429"/>
    </source>
</evidence>
<keyword evidence="9 14" id="KW-1133">Transmembrane helix</keyword>
<comment type="similarity">
    <text evidence="2 12">Belongs to the ABC-4 integral membrane protein family. FtsX subfamily.</text>
</comment>
<evidence type="ECO:0000256" key="7">
    <source>
        <dbReference type="ARBA" id="ARBA00022618"/>
    </source>
</evidence>
<organism evidence="17 18">
    <name type="scientific">Natronospira elongata</name>
    <dbReference type="NCBI Taxonomy" id="3110268"/>
    <lineage>
        <taxon>Bacteria</taxon>
        <taxon>Pseudomonadati</taxon>
        <taxon>Pseudomonadota</taxon>
        <taxon>Gammaproteobacteria</taxon>
        <taxon>Natronospirales</taxon>
        <taxon>Natronospiraceae</taxon>
        <taxon>Natronospira</taxon>
    </lineage>
</organism>
<keyword evidence="11 12" id="KW-0131">Cell cycle</keyword>
<dbReference type="Pfam" id="PF18075">
    <property type="entry name" value="FtsX_ECD"/>
    <property type="match status" value="1"/>
</dbReference>
<keyword evidence="8 14" id="KW-0812">Transmembrane</keyword>
<feature type="domain" description="FtsX extracellular" evidence="16">
    <location>
        <begin position="95"/>
        <end position="189"/>
    </location>
</feature>
<evidence type="ECO:0000256" key="9">
    <source>
        <dbReference type="ARBA" id="ARBA00022989"/>
    </source>
</evidence>
<dbReference type="EMBL" id="JAYGII010000021">
    <property type="protein sequence ID" value="MEA5446131.1"/>
    <property type="molecule type" value="Genomic_DNA"/>
</dbReference>
<comment type="subunit">
    <text evidence="3">Forms a membrane-associated complex with FtsE.</text>
</comment>
<dbReference type="GO" id="GO:0051301">
    <property type="term" value="P:cell division"/>
    <property type="evidence" value="ECO:0007669"/>
    <property type="project" value="UniProtKB-KW"/>
</dbReference>